<dbReference type="PANTHER" id="PTHR12358:SF31">
    <property type="entry name" value="ACYLGLYCEROL KINASE, MITOCHONDRIAL"/>
    <property type="match status" value="1"/>
</dbReference>
<dbReference type="Pfam" id="PF00781">
    <property type="entry name" value="DAGK_cat"/>
    <property type="match status" value="1"/>
</dbReference>
<feature type="region of interest" description="Disordered" evidence="1">
    <location>
        <begin position="147"/>
        <end position="175"/>
    </location>
</feature>
<dbReference type="SMART" id="SM00046">
    <property type="entry name" value="DAGKc"/>
    <property type="match status" value="1"/>
</dbReference>
<dbReference type="OrthoDB" id="3853857at2759"/>
<evidence type="ECO:0000313" key="4">
    <source>
        <dbReference type="Proteomes" id="UP000274922"/>
    </source>
</evidence>
<dbReference type="GO" id="GO:0046512">
    <property type="term" value="P:sphingosine biosynthetic process"/>
    <property type="evidence" value="ECO:0007669"/>
    <property type="project" value="TreeGrafter"/>
</dbReference>
<dbReference type="Gene3D" id="2.60.200.40">
    <property type="match status" value="1"/>
</dbReference>
<name>A0A4P9XC91_9FUNG</name>
<dbReference type="PROSITE" id="PS50146">
    <property type="entry name" value="DAGK"/>
    <property type="match status" value="1"/>
</dbReference>
<gene>
    <name evidence="3" type="ORF">CXG81DRAFT_24346</name>
</gene>
<reference evidence="4" key="1">
    <citation type="journal article" date="2018" name="Nat. Microbiol.">
        <title>Leveraging single-cell genomics to expand the fungal tree of life.</title>
        <authorList>
            <person name="Ahrendt S.R."/>
            <person name="Quandt C.A."/>
            <person name="Ciobanu D."/>
            <person name="Clum A."/>
            <person name="Salamov A."/>
            <person name="Andreopoulos B."/>
            <person name="Cheng J.F."/>
            <person name="Woyke T."/>
            <person name="Pelin A."/>
            <person name="Henrissat B."/>
            <person name="Reynolds N.K."/>
            <person name="Benny G.L."/>
            <person name="Smith M.E."/>
            <person name="James T.Y."/>
            <person name="Grigoriev I.V."/>
        </authorList>
    </citation>
    <scope>NUCLEOTIDE SEQUENCE [LARGE SCALE GENOMIC DNA]</scope>
    <source>
        <strain evidence="4">ATCC 52028</strain>
    </source>
</reference>
<dbReference type="GO" id="GO:0005737">
    <property type="term" value="C:cytoplasm"/>
    <property type="evidence" value="ECO:0007669"/>
    <property type="project" value="TreeGrafter"/>
</dbReference>
<dbReference type="GO" id="GO:0016773">
    <property type="term" value="F:phosphotransferase activity, alcohol group as acceptor"/>
    <property type="evidence" value="ECO:0007669"/>
    <property type="project" value="UniProtKB-ARBA"/>
</dbReference>
<dbReference type="SUPFAM" id="SSF111331">
    <property type="entry name" value="NAD kinase/diacylglycerol kinase-like"/>
    <property type="match status" value="1"/>
</dbReference>
<feature type="compositionally biased region" description="Polar residues" evidence="1">
    <location>
        <begin position="920"/>
        <end position="932"/>
    </location>
</feature>
<organism evidence="3 4">
    <name type="scientific">Caulochytrium protostelioides</name>
    <dbReference type="NCBI Taxonomy" id="1555241"/>
    <lineage>
        <taxon>Eukaryota</taxon>
        <taxon>Fungi</taxon>
        <taxon>Fungi incertae sedis</taxon>
        <taxon>Chytridiomycota</taxon>
        <taxon>Chytridiomycota incertae sedis</taxon>
        <taxon>Chytridiomycetes</taxon>
        <taxon>Caulochytriales</taxon>
        <taxon>Caulochytriaceae</taxon>
        <taxon>Caulochytrium</taxon>
    </lineage>
</organism>
<dbReference type="AlphaFoldDB" id="A0A4P9XC91"/>
<sequence>MSAAAALEAAADATLPRPAVAIASHRPSVAASALHPADPRQSTPSLFRASSHLKLFRPGHVPDGAHAFLFLKHNGTSNDAVACILRIDDHGVHLLPFPAAAGPPPPQATSGGAGAPSAGDAPLLTIPAGFLFAVNFGFRLSASATDPAAAGPQVRTARSRAPPPPHPADASARSAGPLTAAELRAHGDADPVSPVQSSIEPAATAATAAQASAASLRPSVVSAVSSSGGGGGGRAAKKPMRRTSSAVPSHPFLRCASPTNPPASELWLAWLDGHSQEAPFANVKPRLRHLRLVFPSKHHAHAWAVLLRAVAHLPPLPPLDLFWASASSSSSMMQTPLLGLPFGSLDDGMTTPHHAMLEFRYSLHPPGTLHATGAGGSVDGHSRGPSYASRHVTSHPLLSMKEEVVPTRRPVLVIINPFGGTGAAVALYESRIAPIFLLAGVPTEVFLTEYGGHAMQHVQQLDVTQYSAITSVSGDGVFHEIVNGLLQRPDWETASLTPICVIGAGSANAMSRNLMTPSPESAAVAIVQGQTRRMDAFSIVQNGKLFCYSHLQLMWAFMADLDIESDKYRWLGPARFDVAAVVRAFRLRHYVGNVRYLRADAPLAQDLTHQRPTAPCGKAPSTLREPGIAPPGWVGPPPRYLRACQILATAPPGTSLRDSGPSPSPPPPATATSSLLSPNLPTQTPVEFATPMNGPASQICSACERGAWRTIEGTLFVMLLCTNLAWISKDFLASDAVSLDCGTMDLIWCHRIVPTRLLSHLIRQDSGSYLTDADVHRERIVAMELHPGDYAVSTRGIKQLQSSFLKHQFQSMSTSDAASSGVDATTAAGPGASMASAPRPAKAADAPRRGILDISGEPIPYAPIAMEVLSGILHVIVGTGVRSAAATSASAPASPSSSPATASASVSAHAPAPARAVPSTTTTQASHSTDAGVSSPSPVRESPRRTHPRPIPQIVIPGVEPDSPAQPTEPSTGMPVVAPTAASPAARPEAPAVVGPDADAATPSRAVAVAPVPDLAADVLAATYDADAPPLPSSTT</sequence>
<dbReference type="GO" id="GO:0016020">
    <property type="term" value="C:membrane"/>
    <property type="evidence" value="ECO:0007669"/>
    <property type="project" value="TreeGrafter"/>
</dbReference>
<feature type="region of interest" description="Disordered" evidence="1">
    <location>
        <begin position="370"/>
        <end position="392"/>
    </location>
</feature>
<feature type="region of interest" description="Disordered" evidence="1">
    <location>
        <begin position="609"/>
        <end position="629"/>
    </location>
</feature>
<feature type="region of interest" description="Disordered" evidence="1">
    <location>
        <begin position="816"/>
        <end position="845"/>
    </location>
</feature>
<dbReference type="InterPro" id="IPR001206">
    <property type="entry name" value="Diacylglycerol_kinase_cat_dom"/>
</dbReference>
<feature type="compositionally biased region" description="Low complexity" evidence="1">
    <location>
        <begin position="889"/>
        <end position="919"/>
    </location>
</feature>
<feature type="compositionally biased region" description="Low complexity" evidence="1">
    <location>
        <begin position="824"/>
        <end position="844"/>
    </location>
</feature>
<protein>
    <recommendedName>
        <fullName evidence="2">DAGKc domain-containing protein</fullName>
    </recommendedName>
</protein>
<dbReference type="PANTHER" id="PTHR12358">
    <property type="entry name" value="SPHINGOSINE KINASE"/>
    <property type="match status" value="1"/>
</dbReference>
<evidence type="ECO:0000313" key="3">
    <source>
        <dbReference type="EMBL" id="RKP03036.1"/>
    </source>
</evidence>
<dbReference type="Proteomes" id="UP000274922">
    <property type="component" value="Unassembled WGS sequence"/>
</dbReference>
<dbReference type="STRING" id="1555241.A0A4P9XC91"/>
<dbReference type="EMBL" id="ML014130">
    <property type="protein sequence ID" value="RKP03036.1"/>
    <property type="molecule type" value="Genomic_DNA"/>
</dbReference>
<accession>A0A4P9XC91</accession>
<feature type="region of interest" description="Disordered" evidence="1">
    <location>
        <begin position="889"/>
        <end position="1002"/>
    </location>
</feature>
<dbReference type="InterPro" id="IPR016064">
    <property type="entry name" value="NAD/diacylglycerol_kinase_sf"/>
</dbReference>
<proteinExistence type="predicted"/>
<feature type="region of interest" description="Disordered" evidence="1">
    <location>
        <begin position="652"/>
        <end position="683"/>
    </location>
</feature>
<evidence type="ECO:0000256" key="1">
    <source>
        <dbReference type="SAM" id="MobiDB-lite"/>
    </source>
</evidence>
<feature type="region of interest" description="Disordered" evidence="1">
    <location>
        <begin position="222"/>
        <end position="255"/>
    </location>
</feature>
<feature type="domain" description="DAGKc" evidence="2">
    <location>
        <begin position="406"/>
        <end position="543"/>
    </location>
</feature>
<feature type="region of interest" description="Disordered" evidence="1">
    <location>
        <begin position="98"/>
        <end position="117"/>
    </location>
</feature>
<dbReference type="GO" id="GO:0001727">
    <property type="term" value="F:lipid kinase activity"/>
    <property type="evidence" value="ECO:0007669"/>
    <property type="project" value="TreeGrafter"/>
</dbReference>
<dbReference type="InterPro" id="IPR050187">
    <property type="entry name" value="Lipid_Phosphate_FormReg"/>
</dbReference>
<evidence type="ECO:0000259" key="2">
    <source>
        <dbReference type="PROSITE" id="PS50146"/>
    </source>
</evidence>
<dbReference type="InterPro" id="IPR017438">
    <property type="entry name" value="ATP-NAD_kinase_N"/>
</dbReference>
<dbReference type="Gene3D" id="3.40.50.10330">
    <property type="entry name" value="Probable inorganic polyphosphate/atp-NAD kinase, domain 1"/>
    <property type="match status" value="1"/>
</dbReference>
<feature type="compositionally biased region" description="Low complexity" evidence="1">
    <location>
        <begin position="975"/>
        <end position="1002"/>
    </location>
</feature>
<keyword evidence="4" id="KW-1185">Reference proteome</keyword>